<dbReference type="KEGG" id="poc:NCTC13071_01111"/>
<dbReference type="PANTHER" id="PTHR36849">
    <property type="entry name" value="CYTOPLASMIC PROTEIN-RELATED"/>
    <property type="match status" value="1"/>
</dbReference>
<proteinExistence type="predicted"/>
<reference evidence="1 2" key="1">
    <citation type="submission" date="2018-12" db="EMBL/GenBank/DDBJ databases">
        <authorList>
            <consortium name="Pathogen Informatics"/>
        </authorList>
    </citation>
    <scope>NUCLEOTIDE SEQUENCE [LARGE SCALE GENOMIC DNA]</scope>
    <source>
        <strain evidence="1 2">NCTC13071</strain>
    </source>
</reference>
<dbReference type="RefSeq" id="WP_018920731.1">
    <property type="nucleotide sequence ID" value="NZ_LR134384.1"/>
</dbReference>
<protein>
    <submittedName>
        <fullName evidence="1">Uncharacterized conserved protein</fullName>
    </submittedName>
</protein>
<dbReference type="Pfam" id="PF22752">
    <property type="entry name" value="DUF488-N3i"/>
    <property type="match status" value="1"/>
</dbReference>
<accession>A0A448L559</accession>
<organism evidence="1 2">
    <name type="scientific">Segatella oris</name>
    <dbReference type="NCBI Taxonomy" id="28135"/>
    <lineage>
        <taxon>Bacteria</taxon>
        <taxon>Pseudomonadati</taxon>
        <taxon>Bacteroidota</taxon>
        <taxon>Bacteroidia</taxon>
        <taxon>Bacteroidales</taxon>
        <taxon>Prevotellaceae</taxon>
        <taxon>Segatella</taxon>
    </lineage>
</organism>
<dbReference type="GeneID" id="85011966"/>
<dbReference type="InterPro" id="IPR052552">
    <property type="entry name" value="YeaO-like"/>
</dbReference>
<name>A0A448L559_9BACT</name>
<dbReference type="Proteomes" id="UP000274578">
    <property type="component" value="Chromosome 1"/>
</dbReference>
<dbReference type="EMBL" id="LR134384">
    <property type="protein sequence ID" value="VEH15116.1"/>
    <property type="molecule type" value="Genomic_DNA"/>
</dbReference>
<gene>
    <name evidence="1" type="ORF">NCTC13071_01111</name>
</gene>
<dbReference type="AlphaFoldDB" id="A0A448L559"/>
<evidence type="ECO:0000313" key="1">
    <source>
        <dbReference type="EMBL" id="VEH15116.1"/>
    </source>
</evidence>
<evidence type="ECO:0000313" key="2">
    <source>
        <dbReference type="Proteomes" id="UP000274578"/>
    </source>
</evidence>
<sequence length="123" mass="14470">MNEIKIKRVYDAADEHDGYRILADRLWPRGIAKVKADIDLWEKNIAPSAELRKWFGHIPENFPTFTERYITELEANPETNVFIELCRKQLKESNVTILFGAKDEVHNQAVVLRDYINRQLKTE</sequence>
<dbReference type="PANTHER" id="PTHR36849:SF1">
    <property type="entry name" value="CYTOPLASMIC PROTEIN"/>
    <property type="match status" value="1"/>
</dbReference>